<reference evidence="1 2" key="1">
    <citation type="submission" date="2019-07" db="EMBL/GenBank/DDBJ databases">
        <title>Full genome sequence of Devosia sp. Gsoil 520.</title>
        <authorList>
            <person name="Im W.-T."/>
        </authorList>
    </citation>
    <scope>NUCLEOTIDE SEQUENCE [LARGE SCALE GENOMIC DNA]</scope>
    <source>
        <strain evidence="1 2">Gsoil 520</strain>
    </source>
</reference>
<gene>
    <name evidence="1" type="ORF">FPZ08_18240</name>
</gene>
<keyword evidence="2" id="KW-1185">Reference proteome</keyword>
<proteinExistence type="predicted"/>
<organism evidence="1 2">
    <name type="scientific">Devosia ginsengisoli</name>
    <dbReference type="NCBI Taxonomy" id="400770"/>
    <lineage>
        <taxon>Bacteria</taxon>
        <taxon>Pseudomonadati</taxon>
        <taxon>Pseudomonadota</taxon>
        <taxon>Alphaproteobacteria</taxon>
        <taxon>Hyphomicrobiales</taxon>
        <taxon>Devosiaceae</taxon>
        <taxon>Devosia</taxon>
    </lineage>
</organism>
<dbReference type="AlphaFoldDB" id="A0A5B8LXJ9"/>
<dbReference type="EMBL" id="CP042304">
    <property type="protein sequence ID" value="QDZ12519.1"/>
    <property type="molecule type" value="Genomic_DNA"/>
</dbReference>
<dbReference type="RefSeq" id="WP_146291618.1">
    <property type="nucleotide sequence ID" value="NZ_CP042304.1"/>
</dbReference>
<dbReference type="Proteomes" id="UP000315364">
    <property type="component" value="Chromosome"/>
</dbReference>
<dbReference type="Pfam" id="PF06299">
    <property type="entry name" value="DUF1045"/>
    <property type="match status" value="1"/>
</dbReference>
<dbReference type="PIRSF" id="PIRSF033328">
    <property type="entry name" value="Phest_Mll4975"/>
    <property type="match status" value="1"/>
</dbReference>
<evidence type="ECO:0000313" key="2">
    <source>
        <dbReference type="Proteomes" id="UP000315364"/>
    </source>
</evidence>
<dbReference type="InterPro" id="IPR009389">
    <property type="entry name" value="DUF1045"/>
</dbReference>
<dbReference type="OrthoDB" id="4954742at2"/>
<name>A0A5B8LXJ9_9HYPH</name>
<evidence type="ECO:0000313" key="1">
    <source>
        <dbReference type="EMBL" id="QDZ12519.1"/>
    </source>
</evidence>
<dbReference type="NCBIfam" id="TIGR03223">
    <property type="entry name" value="Phn_opern_protn"/>
    <property type="match status" value="1"/>
</dbReference>
<sequence>MTERFAIYFAPAATSNLWERAATWLGRDAADGDLFSGPVAGIDRDRLLNLTQSANRYGFHATIKAPMALVDGASEAELRAALAEFAPKHQPIDLGRLQLASLQGFLALMLDGENEALQDFAAHVVEDFDPFRAPMSVKDRAARAGKGLSERQIELLDAYGYPYVFEEYRFHMTLTDRLAESDAHDIATAANTWFGPILDEPILLDRLSLFHEQEAGKPFRRVGDFKLGDAS</sequence>
<dbReference type="KEGG" id="dea:FPZ08_18240"/>
<dbReference type="Gene3D" id="3.90.1140.10">
    <property type="entry name" value="Cyclic phosphodiesterase"/>
    <property type="match status" value="1"/>
</dbReference>
<accession>A0A5B8LXJ9</accession>
<protein>
    <submittedName>
        <fullName evidence="1">DUF1045 domain-containing protein</fullName>
    </submittedName>
</protein>